<evidence type="ECO:0000259" key="1">
    <source>
        <dbReference type="Pfam" id="PF22974"/>
    </source>
</evidence>
<accession>A0A0C3C9U4</accession>
<dbReference type="InterPro" id="IPR054293">
    <property type="entry name" value="DUF7029"/>
</dbReference>
<dbReference type="InterPro" id="IPR055647">
    <property type="entry name" value="DUF7223"/>
</dbReference>
<keyword evidence="4" id="KW-1185">Reference proteome</keyword>
<dbReference type="STRING" id="913774.A0A0C3C9U4"/>
<dbReference type="OrthoDB" id="160645at2759"/>
<sequence>NDENILSMERFHGNLKSVQCEATKMTLTFQDDDTFDYATKVWDWVNGADNRTFIIVASKGNCGNNEFRVPYKVNALDHDKSSHIAILHASVETWKDIAHTYEMRVGSLDIPDTVLPALVRRDITKSTSIDLGVDFSFTGKIGVASLKCSPCSTAGKLNFEFIIKQDWFVPVGVEFRAQPQGLELKAGVTVTGSFGVSKTGTNTSDDRIPLIQYPLPGGVSIPGGIFSLGPQLVAELGWEFTATQVSILVKTGATVTFSDNAILQADLLDLTQNKFSGWVPHVTFDPLQIQAQESLKMQVYVAPSIELEAEALGQ</sequence>
<gene>
    <name evidence="3" type="ORF">OIDMADRAFT_67652</name>
</gene>
<dbReference type="Proteomes" id="UP000054321">
    <property type="component" value="Unassembled WGS sequence"/>
</dbReference>
<reference evidence="4" key="2">
    <citation type="submission" date="2015-01" db="EMBL/GenBank/DDBJ databases">
        <title>Evolutionary Origins and Diversification of the Mycorrhizal Mutualists.</title>
        <authorList>
            <consortium name="DOE Joint Genome Institute"/>
            <consortium name="Mycorrhizal Genomics Consortium"/>
            <person name="Kohler A."/>
            <person name="Kuo A."/>
            <person name="Nagy L.G."/>
            <person name="Floudas D."/>
            <person name="Copeland A."/>
            <person name="Barry K.W."/>
            <person name="Cichocki N."/>
            <person name="Veneault-Fourrey C."/>
            <person name="LaButti K."/>
            <person name="Lindquist E.A."/>
            <person name="Lipzen A."/>
            <person name="Lundell T."/>
            <person name="Morin E."/>
            <person name="Murat C."/>
            <person name="Riley R."/>
            <person name="Ohm R."/>
            <person name="Sun H."/>
            <person name="Tunlid A."/>
            <person name="Henrissat B."/>
            <person name="Grigoriev I.V."/>
            <person name="Hibbett D.S."/>
            <person name="Martin F."/>
        </authorList>
    </citation>
    <scope>NUCLEOTIDE SEQUENCE [LARGE SCALE GENOMIC DNA]</scope>
    <source>
        <strain evidence="4">Zn</strain>
    </source>
</reference>
<feature type="domain" description="DUF7223" evidence="2">
    <location>
        <begin position="144"/>
        <end position="314"/>
    </location>
</feature>
<dbReference type="Pfam" id="PF22974">
    <property type="entry name" value="DUF7029"/>
    <property type="match status" value="1"/>
</dbReference>
<proteinExistence type="predicted"/>
<evidence type="ECO:0000259" key="2">
    <source>
        <dbReference type="Pfam" id="PF23865"/>
    </source>
</evidence>
<feature type="non-terminal residue" evidence="3">
    <location>
        <position position="314"/>
    </location>
</feature>
<name>A0A0C3C9U4_OIDMZ</name>
<organism evidence="3 4">
    <name type="scientific">Oidiodendron maius (strain Zn)</name>
    <dbReference type="NCBI Taxonomy" id="913774"/>
    <lineage>
        <taxon>Eukaryota</taxon>
        <taxon>Fungi</taxon>
        <taxon>Dikarya</taxon>
        <taxon>Ascomycota</taxon>
        <taxon>Pezizomycotina</taxon>
        <taxon>Leotiomycetes</taxon>
        <taxon>Leotiomycetes incertae sedis</taxon>
        <taxon>Myxotrichaceae</taxon>
        <taxon>Oidiodendron</taxon>
    </lineage>
</organism>
<protein>
    <submittedName>
        <fullName evidence="3">Uncharacterized protein</fullName>
    </submittedName>
</protein>
<evidence type="ECO:0000313" key="4">
    <source>
        <dbReference type="Proteomes" id="UP000054321"/>
    </source>
</evidence>
<feature type="non-terminal residue" evidence="3">
    <location>
        <position position="1"/>
    </location>
</feature>
<dbReference type="EMBL" id="KN832886">
    <property type="protein sequence ID" value="KIM95658.1"/>
    <property type="molecule type" value="Genomic_DNA"/>
</dbReference>
<evidence type="ECO:0000313" key="3">
    <source>
        <dbReference type="EMBL" id="KIM95658.1"/>
    </source>
</evidence>
<dbReference type="HOGENOM" id="CLU_754354_0_0_1"/>
<feature type="domain" description="DUF7029" evidence="1">
    <location>
        <begin position="2"/>
        <end position="102"/>
    </location>
</feature>
<dbReference type="Pfam" id="PF23865">
    <property type="entry name" value="DUF7223"/>
    <property type="match status" value="1"/>
</dbReference>
<reference evidence="3 4" key="1">
    <citation type="submission" date="2014-04" db="EMBL/GenBank/DDBJ databases">
        <authorList>
            <consortium name="DOE Joint Genome Institute"/>
            <person name="Kuo A."/>
            <person name="Martino E."/>
            <person name="Perotto S."/>
            <person name="Kohler A."/>
            <person name="Nagy L.G."/>
            <person name="Floudas D."/>
            <person name="Copeland A."/>
            <person name="Barry K.W."/>
            <person name="Cichocki N."/>
            <person name="Veneault-Fourrey C."/>
            <person name="LaButti K."/>
            <person name="Lindquist E.A."/>
            <person name="Lipzen A."/>
            <person name="Lundell T."/>
            <person name="Morin E."/>
            <person name="Murat C."/>
            <person name="Sun H."/>
            <person name="Tunlid A."/>
            <person name="Henrissat B."/>
            <person name="Grigoriev I.V."/>
            <person name="Hibbett D.S."/>
            <person name="Martin F."/>
            <person name="Nordberg H.P."/>
            <person name="Cantor M.N."/>
            <person name="Hua S.X."/>
        </authorList>
    </citation>
    <scope>NUCLEOTIDE SEQUENCE [LARGE SCALE GENOMIC DNA]</scope>
    <source>
        <strain evidence="3 4">Zn</strain>
    </source>
</reference>
<dbReference type="InParanoid" id="A0A0C3C9U4"/>
<dbReference type="AlphaFoldDB" id="A0A0C3C9U4"/>